<keyword evidence="4 10" id="KW-0479">Metal-binding</keyword>
<dbReference type="GO" id="GO:0000123">
    <property type="term" value="C:histone acetyltransferase complex"/>
    <property type="evidence" value="ECO:0007669"/>
    <property type="project" value="TreeGrafter"/>
</dbReference>
<dbReference type="GO" id="GO:0045944">
    <property type="term" value="P:positive regulation of transcription by RNA polymerase II"/>
    <property type="evidence" value="ECO:0007669"/>
    <property type="project" value="TreeGrafter"/>
</dbReference>
<comment type="caution">
    <text evidence="13">The sequence shown here is derived from an EMBL/GenBank/DDBJ whole genome shotgun (WGS) entry which is preliminary data.</text>
</comment>
<dbReference type="GO" id="GO:0031490">
    <property type="term" value="F:chromatin DNA binding"/>
    <property type="evidence" value="ECO:0007669"/>
    <property type="project" value="TreeGrafter"/>
</dbReference>
<feature type="region of interest" description="Disordered" evidence="11">
    <location>
        <begin position="98"/>
        <end position="125"/>
    </location>
</feature>
<dbReference type="InterPro" id="IPR035898">
    <property type="entry name" value="TAZ_dom_sf"/>
</dbReference>
<evidence type="ECO:0000313" key="14">
    <source>
        <dbReference type="Proteomes" id="UP001488838"/>
    </source>
</evidence>
<evidence type="ECO:0000313" key="13">
    <source>
        <dbReference type="EMBL" id="KAK7796774.1"/>
    </source>
</evidence>
<evidence type="ECO:0000256" key="11">
    <source>
        <dbReference type="SAM" id="MobiDB-lite"/>
    </source>
</evidence>
<keyword evidence="3" id="KW-0808">Transferase</keyword>
<evidence type="ECO:0000256" key="7">
    <source>
        <dbReference type="ARBA" id="ARBA00023015"/>
    </source>
</evidence>
<dbReference type="GO" id="GO:0005667">
    <property type="term" value="C:transcription regulator complex"/>
    <property type="evidence" value="ECO:0007669"/>
    <property type="project" value="TreeGrafter"/>
</dbReference>
<organism evidence="13 14">
    <name type="scientific">Myodes glareolus</name>
    <name type="common">Bank vole</name>
    <name type="synonym">Clethrionomys glareolus</name>
    <dbReference type="NCBI Taxonomy" id="447135"/>
    <lineage>
        <taxon>Eukaryota</taxon>
        <taxon>Metazoa</taxon>
        <taxon>Chordata</taxon>
        <taxon>Craniata</taxon>
        <taxon>Vertebrata</taxon>
        <taxon>Euteleostomi</taxon>
        <taxon>Mammalia</taxon>
        <taxon>Eutheria</taxon>
        <taxon>Euarchontoglires</taxon>
        <taxon>Glires</taxon>
        <taxon>Rodentia</taxon>
        <taxon>Myomorpha</taxon>
        <taxon>Muroidea</taxon>
        <taxon>Cricetidae</taxon>
        <taxon>Arvicolinae</taxon>
        <taxon>Myodes</taxon>
    </lineage>
</organism>
<dbReference type="GO" id="GO:0005634">
    <property type="term" value="C:nucleus"/>
    <property type="evidence" value="ECO:0007669"/>
    <property type="project" value="UniProtKB-SubCell"/>
</dbReference>
<keyword evidence="9" id="KW-0539">Nucleus</keyword>
<dbReference type="PROSITE" id="PS50134">
    <property type="entry name" value="ZF_TAZ"/>
    <property type="match status" value="1"/>
</dbReference>
<dbReference type="EMBL" id="JBBHLL010001015">
    <property type="protein sequence ID" value="KAK7796774.1"/>
    <property type="molecule type" value="Genomic_DNA"/>
</dbReference>
<keyword evidence="14" id="KW-1185">Reference proteome</keyword>
<reference evidence="13 14" key="1">
    <citation type="journal article" date="2023" name="bioRxiv">
        <title>Conserved and derived expression patterns and positive selection on dental genes reveal complex evolutionary context of ever-growing rodent molars.</title>
        <authorList>
            <person name="Calamari Z.T."/>
            <person name="Song A."/>
            <person name="Cohen E."/>
            <person name="Akter M."/>
            <person name="Roy R.D."/>
            <person name="Hallikas O."/>
            <person name="Christensen M.M."/>
            <person name="Li P."/>
            <person name="Marangoni P."/>
            <person name="Jernvall J."/>
            <person name="Klein O.D."/>
        </authorList>
    </citation>
    <scope>NUCLEOTIDE SEQUENCE [LARGE SCALE GENOMIC DNA]</scope>
    <source>
        <strain evidence="13">V071</strain>
    </source>
</reference>
<proteinExistence type="predicted"/>
<evidence type="ECO:0000256" key="8">
    <source>
        <dbReference type="ARBA" id="ARBA00023163"/>
    </source>
</evidence>
<sequence length="233" mass="25469">MLCAFSCTVDVTTTPMSARDTQPIHIGGGARGEDKERPFSISYGVIGPSSGTVANEHTLSERVGLYDFLQPVTEEIDFGIMGKSRVIEAYDSLSTCSNTKHQNHKMEEPGVGLGEESNNQQAEASIQRRGASRRLLIQRTVQSLVHACQCHSANCSLPSCPKMKRVMQHTKGCKRKTSGGCPICKQFIALCCYHARHCQENNCQVLFCVHIRRRLDLNSSRSSSCVVSCSAGG</sequence>
<evidence type="ECO:0000256" key="1">
    <source>
        <dbReference type="ARBA" id="ARBA00004123"/>
    </source>
</evidence>
<gene>
    <name evidence="13" type="ORF">U0070_024400</name>
</gene>
<evidence type="ECO:0000259" key="12">
    <source>
        <dbReference type="PROSITE" id="PS50134"/>
    </source>
</evidence>
<dbReference type="PANTHER" id="PTHR13808:SF29">
    <property type="entry name" value="HISTONE ACETYLTRANSFERASE P300"/>
    <property type="match status" value="1"/>
</dbReference>
<evidence type="ECO:0000256" key="2">
    <source>
        <dbReference type="ARBA" id="ARBA00013184"/>
    </source>
</evidence>
<dbReference type="InterPro" id="IPR000197">
    <property type="entry name" value="Znf_TAZ"/>
</dbReference>
<evidence type="ECO:0000256" key="10">
    <source>
        <dbReference type="PROSITE-ProRule" id="PRU00203"/>
    </source>
</evidence>
<dbReference type="GO" id="GO:0003713">
    <property type="term" value="F:transcription coactivator activity"/>
    <property type="evidence" value="ECO:0007669"/>
    <property type="project" value="TreeGrafter"/>
</dbReference>
<evidence type="ECO:0000256" key="3">
    <source>
        <dbReference type="ARBA" id="ARBA00022679"/>
    </source>
</evidence>
<keyword evidence="8" id="KW-0804">Transcription</keyword>
<feature type="domain" description="TAZ-type" evidence="12">
    <location>
        <begin position="130"/>
        <end position="211"/>
    </location>
</feature>
<name>A0AAW0H1Y8_MYOGA</name>
<evidence type="ECO:0000256" key="6">
    <source>
        <dbReference type="ARBA" id="ARBA00022833"/>
    </source>
</evidence>
<dbReference type="SUPFAM" id="SSF57933">
    <property type="entry name" value="TAZ domain"/>
    <property type="match status" value="1"/>
</dbReference>
<dbReference type="GO" id="GO:0004402">
    <property type="term" value="F:histone acetyltransferase activity"/>
    <property type="evidence" value="ECO:0007669"/>
    <property type="project" value="InterPro"/>
</dbReference>
<dbReference type="InterPro" id="IPR013178">
    <property type="entry name" value="Histone_AcTrfase_Rtt109/CBP"/>
</dbReference>
<protein>
    <recommendedName>
        <fullName evidence="2">histone acetyltransferase</fullName>
        <ecNumber evidence="2">2.3.1.48</ecNumber>
    </recommendedName>
</protein>
<accession>A0AAW0H1Y8</accession>
<dbReference type="GO" id="GO:0008270">
    <property type="term" value="F:zinc ion binding"/>
    <property type="evidence" value="ECO:0007669"/>
    <property type="project" value="UniProtKB-KW"/>
</dbReference>
<evidence type="ECO:0000256" key="9">
    <source>
        <dbReference type="ARBA" id="ARBA00023242"/>
    </source>
</evidence>
<comment type="subcellular location">
    <subcellularLocation>
        <location evidence="1">Nucleus</location>
    </subcellularLocation>
</comment>
<dbReference type="AlphaFoldDB" id="A0AAW0H1Y8"/>
<dbReference type="Proteomes" id="UP001488838">
    <property type="component" value="Unassembled WGS sequence"/>
</dbReference>
<keyword evidence="7" id="KW-0805">Transcription regulation</keyword>
<dbReference type="EC" id="2.3.1.48" evidence="2"/>
<evidence type="ECO:0000256" key="5">
    <source>
        <dbReference type="ARBA" id="ARBA00022771"/>
    </source>
</evidence>
<dbReference type="PANTHER" id="PTHR13808">
    <property type="entry name" value="CBP/P300-RELATED"/>
    <property type="match status" value="1"/>
</dbReference>
<keyword evidence="6 10" id="KW-0862">Zinc</keyword>
<dbReference type="Pfam" id="PF02135">
    <property type="entry name" value="zf-TAZ"/>
    <property type="match status" value="1"/>
</dbReference>
<keyword evidence="5 10" id="KW-0863">Zinc-finger</keyword>
<feature type="zinc finger region" description="TAZ-type" evidence="10">
    <location>
        <begin position="130"/>
        <end position="211"/>
    </location>
</feature>
<evidence type="ECO:0000256" key="4">
    <source>
        <dbReference type="ARBA" id="ARBA00022723"/>
    </source>
</evidence>
<dbReference type="SMART" id="SM00551">
    <property type="entry name" value="ZnF_TAZ"/>
    <property type="match status" value="1"/>
</dbReference>
<dbReference type="Gene3D" id="1.20.1020.10">
    <property type="entry name" value="TAZ domain"/>
    <property type="match status" value="1"/>
</dbReference>